<feature type="domain" description="MDMPI C-terminal" evidence="1">
    <location>
        <begin position="139"/>
        <end position="219"/>
    </location>
</feature>
<reference evidence="3" key="2">
    <citation type="submission" date="2020-09" db="EMBL/GenBank/DDBJ databases">
        <authorList>
            <person name="Sun Q."/>
            <person name="Ohkuma M."/>
        </authorList>
    </citation>
    <scope>NUCLEOTIDE SEQUENCE</scope>
    <source>
        <strain evidence="3">JCM 3302</strain>
    </source>
</reference>
<dbReference type="InterPro" id="IPR034660">
    <property type="entry name" value="DinB/YfiT-like"/>
</dbReference>
<dbReference type="Pfam" id="PF07398">
    <property type="entry name" value="MDMPI_C"/>
    <property type="match status" value="1"/>
</dbReference>
<feature type="domain" description="Mycothiol-dependent maleylpyruvate isomerase metal-binding" evidence="2">
    <location>
        <begin position="7"/>
        <end position="124"/>
    </location>
</feature>
<organism evidence="3 4">
    <name type="scientific">Streptomyces spiralis</name>
    <dbReference type="NCBI Taxonomy" id="66376"/>
    <lineage>
        <taxon>Bacteria</taxon>
        <taxon>Bacillati</taxon>
        <taxon>Actinomycetota</taxon>
        <taxon>Actinomycetes</taxon>
        <taxon>Kitasatosporales</taxon>
        <taxon>Streptomycetaceae</taxon>
        <taxon>Streptomyces</taxon>
    </lineage>
</organism>
<evidence type="ECO:0008006" key="5">
    <source>
        <dbReference type="Google" id="ProtNLM"/>
    </source>
</evidence>
<dbReference type="EMBL" id="BNBC01000081">
    <property type="protein sequence ID" value="GHF17967.1"/>
    <property type="molecule type" value="Genomic_DNA"/>
</dbReference>
<protein>
    <recommendedName>
        <fullName evidence="5">Maleylpyruvate isomerase family mycothiol-dependent enzyme</fullName>
    </recommendedName>
</protein>
<gene>
    <name evidence="3" type="ORF">GCM10014715_86280</name>
</gene>
<dbReference type="RefSeq" id="WP_189908180.1">
    <property type="nucleotide sequence ID" value="NZ_BNBC01000081.1"/>
</dbReference>
<dbReference type="PANTHER" id="PTHR40758:SF1">
    <property type="entry name" value="CONSERVED PROTEIN"/>
    <property type="match status" value="1"/>
</dbReference>
<dbReference type="AlphaFoldDB" id="A0A919AP37"/>
<dbReference type="Proteomes" id="UP000641386">
    <property type="component" value="Unassembled WGS sequence"/>
</dbReference>
<dbReference type="InterPro" id="IPR017517">
    <property type="entry name" value="Maleyloyr_isom"/>
</dbReference>
<dbReference type="GO" id="GO:0046872">
    <property type="term" value="F:metal ion binding"/>
    <property type="evidence" value="ECO:0007669"/>
    <property type="project" value="InterPro"/>
</dbReference>
<dbReference type="InterPro" id="IPR024344">
    <property type="entry name" value="MDMPI_metal-binding"/>
</dbReference>
<dbReference type="SUPFAM" id="SSF109854">
    <property type="entry name" value="DinB/YfiT-like putative metalloenzymes"/>
    <property type="match status" value="1"/>
</dbReference>
<evidence type="ECO:0000313" key="4">
    <source>
        <dbReference type="Proteomes" id="UP000641386"/>
    </source>
</evidence>
<comment type="caution">
    <text evidence="3">The sequence shown here is derived from an EMBL/GenBank/DDBJ whole genome shotgun (WGS) entry which is preliminary data.</text>
</comment>
<evidence type="ECO:0000259" key="2">
    <source>
        <dbReference type="Pfam" id="PF11716"/>
    </source>
</evidence>
<keyword evidence="4" id="KW-1185">Reference proteome</keyword>
<proteinExistence type="predicted"/>
<reference evidence="3" key="1">
    <citation type="journal article" date="2014" name="Int. J. Syst. Evol. Microbiol.">
        <title>Complete genome sequence of Corynebacterium casei LMG S-19264T (=DSM 44701T), isolated from a smear-ripened cheese.</title>
        <authorList>
            <consortium name="US DOE Joint Genome Institute (JGI-PGF)"/>
            <person name="Walter F."/>
            <person name="Albersmeier A."/>
            <person name="Kalinowski J."/>
            <person name="Ruckert C."/>
        </authorList>
    </citation>
    <scope>NUCLEOTIDE SEQUENCE</scope>
    <source>
        <strain evidence="3">JCM 3302</strain>
    </source>
</reference>
<dbReference type="PANTHER" id="PTHR40758">
    <property type="entry name" value="CONSERVED PROTEIN"/>
    <property type="match status" value="1"/>
</dbReference>
<dbReference type="NCBIfam" id="TIGR03083">
    <property type="entry name" value="maleylpyruvate isomerase family mycothiol-dependent enzyme"/>
    <property type="match status" value="1"/>
</dbReference>
<dbReference type="Pfam" id="PF11716">
    <property type="entry name" value="MDMPI_N"/>
    <property type="match status" value="1"/>
</dbReference>
<dbReference type="InterPro" id="IPR010872">
    <property type="entry name" value="MDMPI_C-term_domain"/>
</dbReference>
<name>A0A919AP37_9ACTN</name>
<evidence type="ECO:0000313" key="3">
    <source>
        <dbReference type="EMBL" id="GHF17967.1"/>
    </source>
</evidence>
<dbReference type="GO" id="GO:0005886">
    <property type="term" value="C:plasma membrane"/>
    <property type="evidence" value="ECO:0007669"/>
    <property type="project" value="TreeGrafter"/>
</dbReference>
<accession>A0A919AP37</accession>
<sequence length="230" mass="25134">MEPSSLLRHMRRELDAFRDCLDGDLAAPVEHCGDWTLLDLTEHLGGSNLWATAAVTEGHGDYEPAAAPRERAALIRWFGEASQALYAALDTDPSTPAWTFHPPHTVGFWQRRRCMEALVHRWDAERALGISQPLDAVLAGEGVAEVFDTMAPRQIARGRTQPPQAALRLEATDTGASWTYGPGTPVAVLTARAESLLLLLWGRMPLDGGGFAWHGDEQAGRRILKGPLTP</sequence>
<evidence type="ECO:0000259" key="1">
    <source>
        <dbReference type="Pfam" id="PF07398"/>
    </source>
</evidence>